<feature type="domain" description="FAD/NAD(P)-binding" evidence="16">
    <location>
        <begin position="11"/>
        <end position="329"/>
    </location>
</feature>
<feature type="binding site" evidence="12">
    <location>
        <begin position="147"/>
        <end position="149"/>
    </location>
    <ligand>
        <name>FAD</name>
        <dbReference type="ChEBI" id="CHEBI:57692"/>
    </ligand>
</feature>
<dbReference type="SUPFAM" id="SSF51905">
    <property type="entry name" value="FAD/NAD(P)-binding domain"/>
    <property type="match status" value="1"/>
</dbReference>
<evidence type="ECO:0000256" key="10">
    <source>
        <dbReference type="ARBA" id="ARBA00049187"/>
    </source>
</evidence>
<keyword evidence="8" id="KW-1015">Disulfide bond</keyword>
<gene>
    <name evidence="17" type="ORF">BRLA_c029030</name>
</gene>
<dbReference type="InterPro" id="IPR006258">
    <property type="entry name" value="Lipoamide_DH"/>
</dbReference>
<feature type="binding site" evidence="12">
    <location>
        <position position="56"/>
    </location>
    <ligand>
        <name>FAD</name>
        <dbReference type="ChEBI" id="CHEBI:57692"/>
    </ligand>
</feature>
<dbReference type="SUPFAM" id="SSF55424">
    <property type="entry name" value="FAD/NAD-linked reductases, dimerisation (C-terminal) domain"/>
    <property type="match status" value="1"/>
</dbReference>
<keyword evidence="9 14" id="KW-0676">Redox-active center</keyword>
<feature type="active site" description="Proton acceptor" evidence="11">
    <location>
        <position position="446"/>
    </location>
</feature>
<feature type="disulfide bond" description="Redox-active" evidence="13">
    <location>
        <begin position="47"/>
        <end position="52"/>
    </location>
</feature>
<dbReference type="GO" id="GO:0050660">
    <property type="term" value="F:flavin adenine dinucleotide binding"/>
    <property type="evidence" value="ECO:0007669"/>
    <property type="project" value="InterPro"/>
</dbReference>
<keyword evidence="5 12" id="KW-0274">FAD</keyword>
<dbReference type="FunFam" id="3.30.390.30:FF:000001">
    <property type="entry name" value="Dihydrolipoyl dehydrogenase"/>
    <property type="match status" value="1"/>
</dbReference>
<evidence type="ECO:0000259" key="15">
    <source>
        <dbReference type="Pfam" id="PF02852"/>
    </source>
</evidence>
<name>A0A075R3V3_BRELA</name>
<feature type="domain" description="Pyridine nucleotide-disulphide oxidoreductase dimerisation" evidence="15">
    <location>
        <begin position="348"/>
        <end position="456"/>
    </location>
</feature>
<organism evidence="17 18">
    <name type="scientific">Brevibacillus laterosporus LMG 15441</name>
    <dbReference type="NCBI Taxonomy" id="1042163"/>
    <lineage>
        <taxon>Bacteria</taxon>
        <taxon>Bacillati</taxon>
        <taxon>Bacillota</taxon>
        <taxon>Bacilli</taxon>
        <taxon>Bacillales</taxon>
        <taxon>Paenibacillaceae</taxon>
        <taxon>Brevibacillus</taxon>
    </lineage>
</organism>
<dbReference type="PROSITE" id="PS00076">
    <property type="entry name" value="PYRIDINE_REDOX_1"/>
    <property type="match status" value="1"/>
</dbReference>
<evidence type="ECO:0000256" key="4">
    <source>
        <dbReference type="ARBA" id="ARBA00022630"/>
    </source>
</evidence>
<evidence type="ECO:0000256" key="3">
    <source>
        <dbReference type="ARBA" id="ARBA00016961"/>
    </source>
</evidence>
<dbReference type="HOGENOM" id="CLU_016755_0_3_9"/>
<evidence type="ECO:0000256" key="11">
    <source>
        <dbReference type="PIRSR" id="PIRSR000350-2"/>
    </source>
</evidence>
<keyword evidence="6 14" id="KW-0560">Oxidoreductase</keyword>
<dbReference type="EMBL" id="CP007806">
    <property type="protein sequence ID" value="AIG27217.1"/>
    <property type="molecule type" value="Genomic_DNA"/>
</dbReference>
<keyword evidence="4 14" id="KW-0285">Flavoprotein</keyword>
<dbReference type="InterPro" id="IPR012999">
    <property type="entry name" value="Pyr_OxRdtase_I_AS"/>
</dbReference>
<dbReference type="PRINTS" id="PR00411">
    <property type="entry name" value="PNDRDTASEI"/>
</dbReference>
<evidence type="ECO:0000256" key="9">
    <source>
        <dbReference type="ARBA" id="ARBA00023284"/>
    </source>
</evidence>
<feature type="binding site" evidence="12">
    <location>
        <begin position="183"/>
        <end position="190"/>
    </location>
    <ligand>
        <name>NAD(+)</name>
        <dbReference type="ChEBI" id="CHEBI:57540"/>
    </ligand>
</feature>
<keyword evidence="12" id="KW-0547">Nucleotide-binding</keyword>
<keyword evidence="18" id="KW-1185">Reference proteome</keyword>
<dbReference type="RefSeq" id="WP_003335911.1">
    <property type="nucleotide sequence ID" value="NZ_CP007806.1"/>
</dbReference>
<dbReference type="KEGG" id="blr:BRLA_c029030"/>
<evidence type="ECO:0000313" key="17">
    <source>
        <dbReference type="EMBL" id="AIG27217.1"/>
    </source>
</evidence>
<feature type="binding site" evidence="12">
    <location>
        <position position="273"/>
    </location>
    <ligand>
        <name>NAD(+)</name>
        <dbReference type="ChEBI" id="CHEBI:57540"/>
    </ligand>
</feature>
<evidence type="ECO:0000256" key="12">
    <source>
        <dbReference type="PIRSR" id="PIRSR000350-3"/>
    </source>
</evidence>
<feature type="binding site" evidence="12">
    <location>
        <position position="206"/>
    </location>
    <ligand>
        <name>NAD(+)</name>
        <dbReference type="ChEBI" id="CHEBI:57540"/>
    </ligand>
</feature>
<dbReference type="STRING" id="1042163.BRLA_c029030"/>
<keyword evidence="7 12" id="KW-0520">NAD</keyword>
<dbReference type="eggNOG" id="COG1249">
    <property type="taxonomic scope" value="Bacteria"/>
</dbReference>
<evidence type="ECO:0000256" key="13">
    <source>
        <dbReference type="PIRSR" id="PIRSR000350-4"/>
    </source>
</evidence>
<dbReference type="Gene3D" id="3.30.390.30">
    <property type="match status" value="1"/>
</dbReference>
<dbReference type="PANTHER" id="PTHR22912:SF160">
    <property type="entry name" value="DIHYDROLIPOYL DEHYDROGENASE"/>
    <property type="match status" value="1"/>
</dbReference>
<dbReference type="InterPro" id="IPR001100">
    <property type="entry name" value="Pyr_nuc-diS_OxRdtase"/>
</dbReference>
<dbReference type="InterPro" id="IPR023753">
    <property type="entry name" value="FAD/NAD-binding_dom"/>
</dbReference>
<dbReference type="PIRSF" id="PIRSF000350">
    <property type="entry name" value="Mercury_reductase_MerA"/>
    <property type="match status" value="1"/>
</dbReference>
<dbReference type="GO" id="GO:0006103">
    <property type="term" value="P:2-oxoglutarate metabolic process"/>
    <property type="evidence" value="ECO:0007669"/>
    <property type="project" value="TreeGrafter"/>
</dbReference>
<evidence type="ECO:0000259" key="16">
    <source>
        <dbReference type="Pfam" id="PF07992"/>
    </source>
</evidence>
<dbReference type="InterPro" id="IPR004099">
    <property type="entry name" value="Pyr_nucl-diS_OxRdtase_dimer"/>
</dbReference>
<dbReference type="Gene3D" id="3.50.50.60">
    <property type="entry name" value="FAD/NAD(P)-binding domain"/>
    <property type="match status" value="2"/>
</dbReference>
<proteinExistence type="inferred from homology"/>
<dbReference type="GO" id="GO:0004148">
    <property type="term" value="F:dihydrolipoyl dehydrogenase (NADH) activity"/>
    <property type="evidence" value="ECO:0007669"/>
    <property type="project" value="UniProtKB-EC"/>
</dbReference>
<accession>A0A075R3V3</accession>
<dbReference type="FunFam" id="3.50.50.60:FF:000001">
    <property type="entry name" value="Dihydrolipoyl dehydrogenase, mitochondrial"/>
    <property type="match status" value="1"/>
</dbReference>
<dbReference type="Pfam" id="PF07992">
    <property type="entry name" value="Pyr_redox_2"/>
    <property type="match status" value="1"/>
</dbReference>
<evidence type="ECO:0000256" key="5">
    <source>
        <dbReference type="ARBA" id="ARBA00022827"/>
    </source>
</evidence>
<evidence type="ECO:0000256" key="8">
    <source>
        <dbReference type="ARBA" id="ARBA00023157"/>
    </source>
</evidence>
<comment type="miscellaneous">
    <text evidence="14">The active site is a redox-active disulfide bond.</text>
</comment>
<evidence type="ECO:0000256" key="7">
    <source>
        <dbReference type="ARBA" id="ARBA00023027"/>
    </source>
</evidence>
<sequence>MVVGEFVEEIDVVVIGAGPGGYVAAIRAAQLGKSVVVVERANVGGVCLNVGCIPSKALIHASHVYENAQHGASMGITMENVKVDYAKVQEWKSGIVKQLTGGVASLFKGNKIRLVSGEAFFLSENEISVYNDNESLKFKFNNAIIATGSRPFELPAFKWSKRVLSSTEVLSLGEIPKRMVVIGGGYIGVELGTVLAKFGTELTILEGADHILPGFEQDMTRLVERRLKKHNVKIHTKALAKGVEESENGVVVKAEVKGEEMSFEADYVLVTVGRKPNTNDIGLEAIGMKMNERGLIEVDKQGRTSLPHIYAIGDIVPGLALAHKASYEGKVAAEAIAGHAAEVDYKCIPSVVFSDPEMSSVGISEREAKEQGLDVVVGRFPYAANGRALSVNAGEGFAKIIADKETGVVLGAQFVGEDASNIVSEVALAIEMGATLEDIELTIHAHPTLGEVTLEAAEMALGRPIHVVVK</sequence>
<dbReference type="AlphaFoldDB" id="A0A075R3V3"/>
<reference evidence="17 18" key="1">
    <citation type="journal article" date="2011" name="J. Bacteriol.">
        <title>Genome sequence of Brevibacillus laterosporus LMG 15441, a pathogen of invertebrates.</title>
        <authorList>
            <person name="Djukic M."/>
            <person name="Poehlein A."/>
            <person name="Thurmer A."/>
            <person name="Daniel R."/>
        </authorList>
    </citation>
    <scope>NUCLEOTIDE SEQUENCE [LARGE SCALE GENOMIC DNA]</scope>
    <source>
        <strain evidence="17 18">LMG 15441</strain>
    </source>
</reference>
<protein>
    <recommendedName>
        <fullName evidence="3 14">Dihydrolipoyl dehydrogenase</fullName>
        <ecNumber evidence="2 14">1.8.1.4</ecNumber>
    </recommendedName>
</protein>
<comment type="catalytic activity">
    <reaction evidence="10 14">
        <text>N(6)-[(R)-dihydrolipoyl]-L-lysyl-[protein] + NAD(+) = N(6)-[(R)-lipoyl]-L-lysyl-[protein] + NADH + H(+)</text>
        <dbReference type="Rhea" id="RHEA:15045"/>
        <dbReference type="Rhea" id="RHEA-COMP:10474"/>
        <dbReference type="Rhea" id="RHEA-COMP:10475"/>
        <dbReference type="ChEBI" id="CHEBI:15378"/>
        <dbReference type="ChEBI" id="CHEBI:57540"/>
        <dbReference type="ChEBI" id="CHEBI:57945"/>
        <dbReference type="ChEBI" id="CHEBI:83099"/>
        <dbReference type="ChEBI" id="CHEBI:83100"/>
        <dbReference type="EC" id="1.8.1.4"/>
    </reaction>
</comment>
<feature type="binding site" evidence="12">
    <location>
        <position position="314"/>
    </location>
    <ligand>
        <name>FAD</name>
        <dbReference type="ChEBI" id="CHEBI:57692"/>
    </ligand>
</feature>
<evidence type="ECO:0000256" key="14">
    <source>
        <dbReference type="RuleBase" id="RU003692"/>
    </source>
</evidence>
<comment type="cofactor">
    <cofactor evidence="12 14">
        <name>FAD</name>
        <dbReference type="ChEBI" id="CHEBI:57692"/>
    </cofactor>
    <text evidence="12 14">Binds 1 FAD per subunit.</text>
</comment>
<dbReference type="Proteomes" id="UP000005850">
    <property type="component" value="Chromosome"/>
</dbReference>
<dbReference type="InterPro" id="IPR036188">
    <property type="entry name" value="FAD/NAD-bd_sf"/>
</dbReference>
<dbReference type="InterPro" id="IPR050151">
    <property type="entry name" value="Class-I_Pyr_Nuc-Dis_Oxidored"/>
</dbReference>
<dbReference type="InterPro" id="IPR016156">
    <property type="entry name" value="FAD/NAD-linked_Rdtase_dimer_sf"/>
</dbReference>
<dbReference type="EC" id="1.8.1.4" evidence="2 14"/>
<comment type="similarity">
    <text evidence="1 14">Belongs to the class-I pyridine nucleotide-disulfide oxidoreductase family.</text>
</comment>
<dbReference type="PANTHER" id="PTHR22912">
    <property type="entry name" value="DISULFIDE OXIDOREDUCTASE"/>
    <property type="match status" value="1"/>
</dbReference>
<evidence type="ECO:0000256" key="1">
    <source>
        <dbReference type="ARBA" id="ARBA00007532"/>
    </source>
</evidence>
<evidence type="ECO:0000256" key="6">
    <source>
        <dbReference type="ARBA" id="ARBA00023002"/>
    </source>
</evidence>
<dbReference type="Pfam" id="PF02852">
    <property type="entry name" value="Pyr_redox_dim"/>
    <property type="match status" value="1"/>
</dbReference>
<dbReference type="PRINTS" id="PR00368">
    <property type="entry name" value="FADPNR"/>
</dbReference>
<dbReference type="NCBIfam" id="TIGR01350">
    <property type="entry name" value="lipoamide_DH"/>
    <property type="match status" value="1"/>
</dbReference>
<evidence type="ECO:0000256" key="2">
    <source>
        <dbReference type="ARBA" id="ARBA00012608"/>
    </source>
</evidence>
<evidence type="ECO:0000313" key="18">
    <source>
        <dbReference type="Proteomes" id="UP000005850"/>
    </source>
</evidence>